<gene>
    <name evidence="2" type="ORF">A2310_03695</name>
</gene>
<dbReference type="Proteomes" id="UP000178417">
    <property type="component" value="Unassembled WGS sequence"/>
</dbReference>
<comment type="caution">
    <text evidence="2">The sequence shown here is derived from an EMBL/GenBank/DDBJ whole genome shotgun (WGS) entry which is preliminary data.</text>
</comment>
<dbReference type="STRING" id="1802579.A2310_03695"/>
<proteinExistence type="predicted"/>
<evidence type="ECO:0000313" key="2">
    <source>
        <dbReference type="EMBL" id="OGC24959.1"/>
    </source>
</evidence>
<reference evidence="2 3" key="1">
    <citation type="journal article" date="2016" name="Nat. Commun.">
        <title>Thousands of microbial genomes shed light on interconnected biogeochemical processes in an aquifer system.</title>
        <authorList>
            <person name="Anantharaman K."/>
            <person name="Brown C.T."/>
            <person name="Hug L.A."/>
            <person name="Sharon I."/>
            <person name="Castelle C.J."/>
            <person name="Probst A.J."/>
            <person name="Thomas B.C."/>
            <person name="Singh A."/>
            <person name="Wilkins M.J."/>
            <person name="Karaoz U."/>
            <person name="Brodie E.L."/>
            <person name="Williams K.H."/>
            <person name="Hubbard S.S."/>
            <person name="Banfield J.F."/>
        </authorList>
    </citation>
    <scope>NUCLEOTIDE SEQUENCE [LARGE SCALE GENOMIC DNA]</scope>
</reference>
<keyword evidence="1" id="KW-1133">Transmembrane helix</keyword>
<evidence type="ECO:0000313" key="3">
    <source>
        <dbReference type="Proteomes" id="UP000178417"/>
    </source>
</evidence>
<evidence type="ECO:0000256" key="1">
    <source>
        <dbReference type="SAM" id="Phobius"/>
    </source>
</evidence>
<sequence length="83" mass="9261">MRIVLALFSAFLVGSGQMLKGEAEKGIKFMLTFYFCLPILLYVTLAFSGGLFLIVLGITVIFAIIFWGYNIWDAAKVEKTDKS</sequence>
<name>A0A1F4SWZ4_UNCSA</name>
<dbReference type="AlphaFoldDB" id="A0A1F4SWZ4"/>
<feature type="transmembrane region" description="Helical" evidence="1">
    <location>
        <begin position="39"/>
        <end position="69"/>
    </location>
</feature>
<organism evidence="2 3">
    <name type="scientific">candidate division WOR-1 bacterium RIFOXYB2_FULL_37_13</name>
    <dbReference type="NCBI Taxonomy" id="1802579"/>
    <lineage>
        <taxon>Bacteria</taxon>
        <taxon>Bacillati</taxon>
        <taxon>Saganbacteria</taxon>
    </lineage>
</organism>
<keyword evidence="1" id="KW-0812">Transmembrane</keyword>
<accession>A0A1F4SWZ4</accession>
<protein>
    <submittedName>
        <fullName evidence="2">Uncharacterized protein</fullName>
    </submittedName>
</protein>
<dbReference type="EMBL" id="MEUB01000005">
    <property type="protein sequence ID" value="OGC24959.1"/>
    <property type="molecule type" value="Genomic_DNA"/>
</dbReference>
<keyword evidence="1" id="KW-0472">Membrane</keyword>